<evidence type="ECO:0000313" key="2">
    <source>
        <dbReference type="Proteomes" id="UP000054498"/>
    </source>
</evidence>
<proteinExistence type="predicted"/>
<keyword evidence="2" id="KW-1185">Reference proteome</keyword>
<dbReference type="Proteomes" id="UP000054498">
    <property type="component" value="Unassembled WGS sequence"/>
</dbReference>
<protein>
    <submittedName>
        <fullName evidence="1">Uncharacterized protein</fullName>
    </submittedName>
</protein>
<organism evidence="1 2">
    <name type="scientific">Monoraphidium neglectum</name>
    <dbReference type="NCBI Taxonomy" id="145388"/>
    <lineage>
        <taxon>Eukaryota</taxon>
        <taxon>Viridiplantae</taxon>
        <taxon>Chlorophyta</taxon>
        <taxon>core chlorophytes</taxon>
        <taxon>Chlorophyceae</taxon>
        <taxon>CS clade</taxon>
        <taxon>Sphaeropleales</taxon>
        <taxon>Selenastraceae</taxon>
        <taxon>Monoraphidium</taxon>
    </lineage>
</organism>
<dbReference type="RefSeq" id="XP_013897767.1">
    <property type="nucleotide sequence ID" value="XM_014042313.1"/>
</dbReference>
<dbReference type="GeneID" id="25742091"/>
<evidence type="ECO:0000313" key="1">
    <source>
        <dbReference type="EMBL" id="KIY98747.1"/>
    </source>
</evidence>
<dbReference type="EMBL" id="KK102077">
    <property type="protein sequence ID" value="KIY98747.1"/>
    <property type="molecule type" value="Genomic_DNA"/>
</dbReference>
<sequence length="246" mass="25163">MVWVMELGAAVSQLARSADPAACTRAAGHLLNTVEQIGPREVPSFEISILSPTGDTELVQLKVLVPAGTCLYVKYKGQYAPVPSLRNALDLEVAPPALPSPHTPPVVLAAAREGRRCTLGQLIFGGEKSDSTARRLANCYVILRRLEQAGVNGPPQALLNALAECSSEARAHPFVMPAVVRALAVAVDGDCAGDAAGQAVAEAAAAAALSGGTISGASLATEHRISSRLVQAAVAAFDQAAAANGV</sequence>
<dbReference type="KEGG" id="mng:MNEG_9216"/>
<accession>A0A0D2JHA4</accession>
<name>A0A0D2JHA4_9CHLO</name>
<reference evidence="1 2" key="1">
    <citation type="journal article" date="2013" name="BMC Genomics">
        <title>Reconstruction of the lipid metabolism for the microalga Monoraphidium neglectum from its genome sequence reveals characteristics suitable for biofuel production.</title>
        <authorList>
            <person name="Bogen C."/>
            <person name="Al-Dilaimi A."/>
            <person name="Albersmeier A."/>
            <person name="Wichmann J."/>
            <person name="Grundmann M."/>
            <person name="Rupp O."/>
            <person name="Lauersen K.J."/>
            <person name="Blifernez-Klassen O."/>
            <person name="Kalinowski J."/>
            <person name="Goesmann A."/>
            <person name="Mussgnug J.H."/>
            <person name="Kruse O."/>
        </authorList>
    </citation>
    <scope>NUCLEOTIDE SEQUENCE [LARGE SCALE GENOMIC DNA]</scope>
    <source>
        <strain evidence="1 2">SAG 48.87</strain>
    </source>
</reference>
<gene>
    <name evidence="1" type="ORF">MNEG_9216</name>
</gene>
<dbReference type="AlphaFoldDB" id="A0A0D2JHA4"/>